<dbReference type="AGR" id="ZFIN:ZDB-GENE-131121-86"/>
<evidence type="ECO:0000313" key="2">
    <source>
        <dbReference type="Ensembl" id="ENSDARP00000140035"/>
    </source>
</evidence>
<dbReference type="Bgee" id="ENSDARG00000104960">
    <property type="expression patterns" value="Expressed in gastrula and 7 other cell types or tissues"/>
</dbReference>
<feature type="region of interest" description="Disordered" evidence="1">
    <location>
        <begin position="91"/>
        <end position="207"/>
    </location>
</feature>
<dbReference type="SMR" id="A0A0R4IWV9"/>
<sequence>MARQLNSSEIDAFEAINQFSWPRSNADAQREEDIIEVIDLTAEDEQEATDLVQATLVSSTRPEKRRLDYNFSPVSNKRLKIYTAVQDQHIEYDGDDEDEARLVPRSPDTSPLGPRESVFEIQQLPTSPASSPNGPSECSIEAQHSPSPQRWSDDGESSDGYASTLGGGRSPVYTPYPSLVVEEEDEPEKEEENNHGGDHVFQPQQTDDLTLTGPSSIVEPDFNQLVLQYLERNQVKIDQISEYVLHQQRDIDEQLRAANQKLTDVLNLLNKAERDRRVLGSILCSIKNALIRR</sequence>
<accession>A0A0R4IWV9</accession>
<evidence type="ECO:0000256" key="1">
    <source>
        <dbReference type="SAM" id="MobiDB-lite"/>
    </source>
</evidence>
<organism evidence="2">
    <name type="scientific">Danio rerio</name>
    <name type="common">Zebrafish</name>
    <name type="synonym">Brachydanio rerio</name>
    <dbReference type="NCBI Taxonomy" id="7955"/>
    <lineage>
        <taxon>Eukaryota</taxon>
        <taxon>Metazoa</taxon>
        <taxon>Chordata</taxon>
        <taxon>Craniata</taxon>
        <taxon>Vertebrata</taxon>
        <taxon>Euteleostomi</taxon>
        <taxon>Actinopterygii</taxon>
        <taxon>Neopterygii</taxon>
        <taxon>Teleostei</taxon>
        <taxon>Ostariophysi</taxon>
        <taxon>Cypriniformes</taxon>
        <taxon>Danionidae</taxon>
        <taxon>Danioninae</taxon>
        <taxon>Danio</taxon>
    </lineage>
</organism>
<dbReference type="ZFIN" id="ZDB-GENE-131121-86">
    <property type="gene designation" value="si:ch211-11n16.3"/>
</dbReference>
<proteinExistence type="predicted"/>
<reference evidence="2" key="2">
    <citation type="submission" date="2015-11" db="UniProtKB">
        <authorList>
            <consortium name="Ensembl"/>
        </authorList>
    </citation>
    <scope>IDENTIFICATION</scope>
    <source>
        <strain evidence="2">Tuebingen</strain>
    </source>
</reference>
<feature type="compositionally biased region" description="Polar residues" evidence="1">
    <location>
        <begin position="123"/>
        <end position="150"/>
    </location>
</feature>
<dbReference type="RefSeq" id="XP_073779520.1">
    <property type="nucleotide sequence ID" value="XM_073923419.1"/>
</dbReference>
<protein>
    <submittedName>
        <fullName evidence="2">Si:ch211-11n16.3</fullName>
    </submittedName>
</protein>
<dbReference type="GeneID" id="101886259"/>
<accession>A0A8M6YUZ5</accession>
<feature type="compositionally biased region" description="Acidic residues" evidence="1">
    <location>
        <begin position="181"/>
        <end position="191"/>
    </location>
</feature>
<gene>
    <name evidence="2 3" type="primary">si:ch211-11n16.3</name>
</gene>
<reference evidence="2" key="1">
    <citation type="journal article" date="2013" name="Nature">
        <title>The zebrafish reference genome sequence and its relationship to the human genome.</title>
        <authorList>
            <consortium name="Genome Reference Consortium Zebrafish"/>
            <person name="Howe K."/>
            <person name="Clark M.D."/>
            <person name="Torroja C.F."/>
            <person name="Torrance J."/>
            <person name="Berthelot C."/>
            <person name="Muffato M."/>
            <person name="Collins J.E."/>
            <person name="Humphray S."/>
            <person name="McLaren K."/>
            <person name="Matthews L."/>
            <person name="McLaren S."/>
            <person name="Sealy I."/>
            <person name="Caccamo M."/>
            <person name="Churcher C."/>
            <person name="Scott C."/>
            <person name="Barrett J.C."/>
            <person name="Koch R."/>
            <person name="Rauch G.J."/>
            <person name="White S."/>
            <person name="Chow W."/>
            <person name="Kilian B."/>
            <person name="Quintais L.T."/>
            <person name="Guerra-Assuncao J.A."/>
            <person name="Zhou Y."/>
            <person name="Gu Y."/>
            <person name="Yen J."/>
            <person name="Vogel J.H."/>
            <person name="Eyre T."/>
            <person name="Redmond S."/>
            <person name="Banerjee R."/>
            <person name="Chi J."/>
            <person name="Fu B."/>
            <person name="Langley E."/>
            <person name="Maguire S.F."/>
            <person name="Laird G.K."/>
            <person name="Lloyd D."/>
            <person name="Kenyon E."/>
            <person name="Donaldson S."/>
            <person name="Sehra H."/>
            <person name="Almeida-King J."/>
            <person name="Loveland J."/>
            <person name="Trevanion S."/>
            <person name="Jones M."/>
            <person name="Quail M."/>
            <person name="Willey D."/>
            <person name="Hunt A."/>
            <person name="Burton J."/>
            <person name="Sims S."/>
            <person name="McLay K."/>
            <person name="Plumb B."/>
            <person name="Davis J."/>
            <person name="Clee C."/>
            <person name="Oliver K."/>
            <person name="Clark R."/>
            <person name="Riddle C."/>
            <person name="Elliot D."/>
            <person name="Eliott D."/>
            <person name="Threadgold G."/>
            <person name="Harden G."/>
            <person name="Ware D."/>
            <person name="Begum S."/>
            <person name="Mortimore B."/>
            <person name="Mortimer B."/>
            <person name="Kerry G."/>
            <person name="Heath P."/>
            <person name="Phillimore B."/>
            <person name="Tracey A."/>
            <person name="Corby N."/>
            <person name="Dunn M."/>
            <person name="Johnson C."/>
            <person name="Wood J."/>
            <person name="Clark S."/>
            <person name="Pelan S."/>
            <person name="Griffiths G."/>
            <person name="Smith M."/>
            <person name="Glithero R."/>
            <person name="Howden P."/>
            <person name="Barker N."/>
            <person name="Lloyd C."/>
            <person name="Stevens C."/>
            <person name="Harley J."/>
            <person name="Holt K."/>
            <person name="Panagiotidis G."/>
            <person name="Lovell J."/>
            <person name="Beasley H."/>
            <person name="Henderson C."/>
            <person name="Gordon D."/>
            <person name="Auger K."/>
            <person name="Wright D."/>
            <person name="Collins J."/>
            <person name="Raisen C."/>
            <person name="Dyer L."/>
            <person name="Leung K."/>
            <person name="Robertson L."/>
            <person name="Ambridge K."/>
            <person name="Leongamornlert D."/>
            <person name="McGuire S."/>
            <person name="Gilderthorp R."/>
            <person name="Griffiths C."/>
            <person name="Manthravadi D."/>
            <person name="Nichol S."/>
            <person name="Barker G."/>
            <person name="Whitehead S."/>
            <person name="Kay M."/>
            <person name="Brown J."/>
            <person name="Murnane C."/>
            <person name="Gray E."/>
            <person name="Humphries M."/>
            <person name="Sycamore N."/>
            <person name="Barker D."/>
            <person name="Saunders D."/>
            <person name="Wallis J."/>
            <person name="Babbage A."/>
            <person name="Hammond S."/>
            <person name="Mashreghi-Mohammadi M."/>
            <person name="Barr L."/>
            <person name="Martin S."/>
            <person name="Wray P."/>
            <person name="Ellington A."/>
            <person name="Matthews N."/>
            <person name="Ellwood M."/>
            <person name="Woodmansey R."/>
            <person name="Clark G."/>
            <person name="Cooper J."/>
            <person name="Cooper J."/>
            <person name="Tromans A."/>
            <person name="Grafham D."/>
            <person name="Skuce C."/>
            <person name="Pandian R."/>
            <person name="Andrews R."/>
            <person name="Harrison E."/>
            <person name="Kimberley A."/>
            <person name="Garnett J."/>
            <person name="Fosker N."/>
            <person name="Hall R."/>
            <person name="Garner P."/>
            <person name="Kelly D."/>
            <person name="Bird C."/>
            <person name="Palmer S."/>
            <person name="Gehring I."/>
            <person name="Berger A."/>
            <person name="Dooley C.M."/>
            <person name="Ersan-Urun Z."/>
            <person name="Eser C."/>
            <person name="Geiger H."/>
            <person name="Geisler M."/>
            <person name="Karotki L."/>
            <person name="Kirn A."/>
            <person name="Konantz J."/>
            <person name="Konantz M."/>
            <person name="Oberlander M."/>
            <person name="Rudolph-Geiger S."/>
            <person name="Teucke M."/>
            <person name="Lanz C."/>
            <person name="Raddatz G."/>
            <person name="Osoegawa K."/>
            <person name="Zhu B."/>
            <person name="Rapp A."/>
            <person name="Widaa S."/>
            <person name="Langford C."/>
            <person name="Yang F."/>
            <person name="Schuster S.C."/>
            <person name="Carter N.P."/>
            <person name="Harrow J."/>
            <person name="Ning Z."/>
            <person name="Herrero J."/>
            <person name="Searle S.M."/>
            <person name="Enright A."/>
            <person name="Geisler R."/>
            <person name="Plasterk R.H."/>
            <person name="Lee C."/>
            <person name="Westerfield M."/>
            <person name="de Jong P.J."/>
            <person name="Zon L.I."/>
            <person name="Postlethwait J.H."/>
            <person name="Nusslein-Volhard C."/>
            <person name="Hubbard T.J."/>
            <person name="Roest Crollius H."/>
            <person name="Rogers J."/>
            <person name="Stemple D.L."/>
        </authorList>
    </citation>
    <scope>NUCLEOTIDE SEQUENCE [LARGE SCALE GENOMIC DNA]</scope>
    <source>
        <strain evidence="2">Tuebingen</strain>
    </source>
</reference>
<dbReference type="GeneTree" id="ENSGT00650000094842"/>
<evidence type="ECO:0000313" key="3">
    <source>
        <dbReference type="ZFIN" id="ZDB-GENE-131121-86"/>
    </source>
</evidence>
<name>A0A0R4IWV9_DANRE</name>
<dbReference type="AlphaFoldDB" id="A0A0R4IWV9"/>
<dbReference type="EMBL" id="BX957341">
    <property type="status" value="NOT_ANNOTATED_CDS"/>
    <property type="molecule type" value="Genomic_DNA"/>
</dbReference>
<dbReference type="Ensembl" id="ENSDART00000164762.2">
    <property type="protein sequence ID" value="ENSDARP00000140035.1"/>
    <property type="gene ID" value="ENSDARG00000104960.2"/>
</dbReference>